<dbReference type="Pfam" id="PF07261">
    <property type="entry name" value="DnaB_2"/>
    <property type="match status" value="2"/>
</dbReference>
<protein>
    <submittedName>
        <fullName evidence="3">DnaD domain protein</fullName>
    </submittedName>
</protein>
<dbReference type="PANTHER" id="PTHR37293:SF5">
    <property type="entry name" value="DNA REPLICATION PROTEIN"/>
    <property type="match status" value="1"/>
</dbReference>
<evidence type="ECO:0000313" key="3">
    <source>
        <dbReference type="EMBL" id="MBC5582100.1"/>
    </source>
</evidence>
<reference evidence="3" key="1">
    <citation type="submission" date="2020-08" db="EMBL/GenBank/DDBJ databases">
        <title>Genome public.</title>
        <authorList>
            <person name="Liu C."/>
            <person name="Sun Q."/>
        </authorList>
    </citation>
    <scope>NUCLEOTIDE SEQUENCE</scope>
    <source>
        <strain evidence="3">BX8</strain>
    </source>
</reference>
<dbReference type="SUPFAM" id="SSF158499">
    <property type="entry name" value="DnaD domain-like"/>
    <property type="match status" value="2"/>
</dbReference>
<feature type="domain" description="DnaB/C C-terminal" evidence="2">
    <location>
        <begin position="211"/>
        <end position="269"/>
    </location>
</feature>
<dbReference type="EMBL" id="JACONZ010000004">
    <property type="protein sequence ID" value="MBC5582100.1"/>
    <property type="molecule type" value="Genomic_DNA"/>
</dbReference>
<proteinExistence type="inferred from homology"/>
<dbReference type="Proteomes" id="UP000659630">
    <property type="component" value="Unassembled WGS sequence"/>
</dbReference>
<comment type="caution">
    <text evidence="3">The sequence shown here is derived from an EMBL/GenBank/DDBJ whole genome shotgun (WGS) entry which is preliminary data.</text>
</comment>
<name>A0A923I889_9FIRM</name>
<dbReference type="RefSeq" id="WP_186888457.1">
    <property type="nucleotide sequence ID" value="NZ_JACONZ010000004.1"/>
</dbReference>
<comment type="similarity">
    <text evidence="1">Belongs to the DnaB/DnaD family.</text>
</comment>
<dbReference type="Gene3D" id="1.10.10.630">
    <property type="entry name" value="DnaD domain-like"/>
    <property type="match status" value="2"/>
</dbReference>
<evidence type="ECO:0000259" key="2">
    <source>
        <dbReference type="Pfam" id="PF07261"/>
    </source>
</evidence>
<evidence type="ECO:0000313" key="4">
    <source>
        <dbReference type="Proteomes" id="UP000659630"/>
    </source>
</evidence>
<sequence length="305" mass="33764">MEYQLLKNNGDAVPVPSLVLRRLAAASGDQLRVALAILRDGKVCPEALLAEFPALGNADTLEKHLIYWAGAGLLSTTGPAAAAPKRPLQKRPPRLSTREVTAAAENDPQVAVLITESQNLFGTVLNESDGNVLASLYLQDKLPVDLILTGIAHFVTKGNRSVRYIARVLLSWREEGIRTGADMERYLSTLAQREKYEQETAHILGVDAAGFTSSERTLIARWYEEYGYGGEMIRAASQRAGDKNTVRYLNAMLKKWNAKGYRSPGELIAEGPSNTHEQGRIVTREDDLLLREPDHMPKFKKRGER</sequence>
<dbReference type="InterPro" id="IPR053162">
    <property type="entry name" value="DnaD"/>
</dbReference>
<dbReference type="InterPro" id="IPR034829">
    <property type="entry name" value="DnaD-like_sf"/>
</dbReference>
<dbReference type="PANTHER" id="PTHR37293">
    <property type="entry name" value="PHAGE REPLICATION PROTEIN-RELATED"/>
    <property type="match status" value="1"/>
</dbReference>
<dbReference type="NCBIfam" id="TIGR01446">
    <property type="entry name" value="DnaD_dom"/>
    <property type="match status" value="1"/>
</dbReference>
<feature type="domain" description="DnaB/C C-terminal" evidence="2">
    <location>
        <begin position="118"/>
        <end position="186"/>
    </location>
</feature>
<dbReference type="InterPro" id="IPR006343">
    <property type="entry name" value="DnaB/C_C"/>
</dbReference>
<keyword evidence="4" id="KW-1185">Reference proteome</keyword>
<organism evidence="3 4">
    <name type="scientific">Anaerofilum hominis</name>
    <dbReference type="NCBI Taxonomy" id="2763016"/>
    <lineage>
        <taxon>Bacteria</taxon>
        <taxon>Bacillati</taxon>
        <taxon>Bacillota</taxon>
        <taxon>Clostridia</taxon>
        <taxon>Eubacteriales</taxon>
        <taxon>Oscillospiraceae</taxon>
        <taxon>Anaerofilum</taxon>
    </lineage>
</organism>
<gene>
    <name evidence="3" type="ORF">H8S23_11335</name>
</gene>
<evidence type="ECO:0000256" key="1">
    <source>
        <dbReference type="ARBA" id="ARBA00093462"/>
    </source>
</evidence>
<dbReference type="AlphaFoldDB" id="A0A923I889"/>
<accession>A0A923I889</accession>